<dbReference type="AlphaFoldDB" id="A0A4V1W8W1"/>
<evidence type="ECO:0000313" key="2">
    <source>
        <dbReference type="EMBL" id="RYL97446.1"/>
    </source>
</evidence>
<comment type="caution">
    <text evidence="2">The sequence shown here is derived from an EMBL/GenBank/DDBJ whole genome shotgun (WGS) entry which is preliminary data.</text>
</comment>
<reference evidence="2 3" key="1">
    <citation type="submission" date="2019-02" db="EMBL/GenBank/DDBJ databases">
        <authorList>
            <person name="Feng G."/>
        </authorList>
    </citation>
    <scope>NUCLEOTIDE SEQUENCE [LARGE SCALE GENOMIC DNA]</scope>
    <source>
        <strain evidence="2 3">DSM 26779</strain>
    </source>
</reference>
<dbReference type="EMBL" id="SEOM01000012">
    <property type="protein sequence ID" value="RYL97446.1"/>
    <property type="molecule type" value="Genomic_DNA"/>
</dbReference>
<accession>A0A4V1W8W1</accession>
<proteinExistence type="predicted"/>
<name>A0A4V1W8W1_9SPHN</name>
<feature type="domain" description="TniQ" evidence="1">
    <location>
        <begin position="22"/>
        <end position="151"/>
    </location>
</feature>
<dbReference type="Proteomes" id="UP000292734">
    <property type="component" value="Unassembled WGS sequence"/>
</dbReference>
<evidence type="ECO:0000259" key="1">
    <source>
        <dbReference type="Pfam" id="PF06527"/>
    </source>
</evidence>
<protein>
    <recommendedName>
        <fullName evidence="1">TniQ domain-containing protein</fullName>
    </recommendedName>
</protein>
<organism evidence="2 3">
    <name type="scientific">Sphingobium indicum</name>
    <dbReference type="NCBI Taxonomy" id="332055"/>
    <lineage>
        <taxon>Bacteria</taxon>
        <taxon>Pseudomonadati</taxon>
        <taxon>Pseudomonadota</taxon>
        <taxon>Alphaproteobacteria</taxon>
        <taxon>Sphingomonadales</taxon>
        <taxon>Sphingomonadaceae</taxon>
        <taxon>Sphingobium</taxon>
    </lineage>
</organism>
<sequence>MTESASLALRVRAAPFEPGWAVFNRLALRHGCRSRSEFVRQVPLANRDPRNVIHDLERGNRQPDIARLSGIPLETLIHNSITHTDDGSVLAGELISRIGNVGHSCNFARICPDCLRSDIEQCGGPVACRPWRRSWWDVAKISSCPHHGRVLLASCPACGHIFRRSYLSPAHCACGHHVLEERTKLVTPDSRIGDAYLVGRLGGGPRIVHAFLDGLAFADAAEVMQWLGATARWGRSIVAWRHQDLAERAHTMTAGFAVCEAFPRQLEEMLDAMLEACPFARQTPQGVYGAMQKWLGLATQPALDPIRDVVRNHAVKHVPITAATMLFRNPVPMGELTTLGALGKLLGVSPERLVKAASALGMIPPSSRPRTGTVVTKSLKEPLAAFFRKLCSREEACQYLGTTPMVFKTLNIRNHLPRGYRIGGIWYSVADLERFLEALQGDAAFVNRPPPGSATILRAVRICHRASEEIIGGLLQGQIKATGR</sequence>
<dbReference type="Pfam" id="PF06527">
    <property type="entry name" value="TniQ"/>
    <property type="match status" value="1"/>
</dbReference>
<dbReference type="InterPro" id="IPR009492">
    <property type="entry name" value="TniQ"/>
</dbReference>
<dbReference type="RefSeq" id="WP_082166222.1">
    <property type="nucleotide sequence ID" value="NZ_JACBZE010000014.1"/>
</dbReference>
<gene>
    <name evidence="2" type="ORF">EWH08_18720</name>
</gene>
<evidence type="ECO:0000313" key="3">
    <source>
        <dbReference type="Proteomes" id="UP000292734"/>
    </source>
</evidence>